<dbReference type="SUPFAM" id="SSF49785">
    <property type="entry name" value="Galactose-binding domain-like"/>
    <property type="match status" value="1"/>
</dbReference>
<dbReference type="SUPFAM" id="SSF51445">
    <property type="entry name" value="(Trans)glycosidases"/>
    <property type="match status" value="1"/>
</dbReference>
<dbReference type="AlphaFoldDB" id="A0A5C6FFM9"/>
<feature type="signal peptide" evidence="1">
    <location>
        <begin position="1"/>
        <end position="21"/>
    </location>
</feature>
<dbReference type="InterPro" id="IPR017853">
    <property type="entry name" value="GH"/>
</dbReference>
<dbReference type="OrthoDB" id="9771116at2"/>
<organism evidence="2 3">
    <name type="scientific">Rubripirellula tenax</name>
    <dbReference type="NCBI Taxonomy" id="2528015"/>
    <lineage>
        <taxon>Bacteria</taxon>
        <taxon>Pseudomonadati</taxon>
        <taxon>Planctomycetota</taxon>
        <taxon>Planctomycetia</taxon>
        <taxon>Pirellulales</taxon>
        <taxon>Pirellulaceae</taxon>
        <taxon>Rubripirellula</taxon>
    </lineage>
</organism>
<protein>
    <recommendedName>
        <fullName evidence="4">Glycoside hydrolase family 5 domain-containing protein</fullName>
    </recommendedName>
</protein>
<sequence length="898" mass="99665" precursor="true">MIQRQVIYGLMLGCVWATVIADSAPAQQITQQVAQQITQQSPARFPFVIPGDDSSPTVTSRRSLLPAEAGDQGFVQLRDGHFFEGDDRIRFWGMNLCFPANFPTHEDADLIAPHLAKSGINAVRFHHMDMQSAPSGIWKPVGADGRRELDPEMVDRLDYFLAKLHDNGIYADLNLHVSRTLSPEEGYPKLEGVPWWADFNKWVMYYDGDVQAEVKRYARELLTHRNPYRQDRRRVDDPGIALVEMLNENYFSQQGYALYRKLPERFQASLIVAWNDWLAKKYGDQKNLVKSWSSQQPPMGDWVIADHDFASDLGQWITSSDDGSVKLPRRLGVDGPNAMKSGAMKSGAMKSGAMKSGATNAVRFEPVAAMEQTHKLQLGRDKLSVTANQPMTLTYWVRADQARTYTTELSSSAGGEWRDLGIFETLTATPAWQQVTRIIIPGETIVDDVAFRFSFANSAIPIEFAGASLRRGSHSDGLADDETLDQKSVPIPGEGAYVSAHIDMKQFMIDTEIAWVSELKSFLIDDLGVKVPITASQINYHTPEVNERLNDFIDLHNYWHHPMFPADASWDANRWTVGNDPMEADPTRSSWPANSLLMRSSWRYAGKPMTLSEWNYPEPSPYSAGCVSIAAVIAALQDWDAVFFFEYDSSSKTSDDWFRDQTVNFFSFNGQPVKMANFAIFANVFLRGDLAPIQNELQAPTGSPLPGTLGFSHRLSVSPGVDAVPSFSEPEPTSLVTPTGSVAWKSSPPEMGHLKLNTPATQGVWGTIAGQSFETDQLRLTIDAIEPNYGTVVITSVDGDAIATSKRMVLLASTSTENQAMGWNADRTSVGDTWGNGPTTILGIKAFVRIPDADGAIRVFSLDGTGKRMLPIKVEHVDGTAKFTISADDKTLWYEVTR</sequence>
<dbReference type="Proteomes" id="UP000318288">
    <property type="component" value="Unassembled WGS sequence"/>
</dbReference>
<keyword evidence="1" id="KW-0732">Signal</keyword>
<feature type="chain" id="PRO_5022728079" description="Glycoside hydrolase family 5 domain-containing protein" evidence="1">
    <location>
        <begin position="22"/>
        <end position="898"/>
    </location>
</feature>
<accession>A0A5C6FFM9</accession>
<evidence type="ECO:0000313" key="3">
    <source>
        <dbReference type="Proteomes" id="UP000318288"/>
    </source>
</evidence>
<keyword evidence="3" id="KW-1185">Reference proteome</keyword>
<gene>
    <name evidence="2" type="ORF">Poly51_12170</name>
</gene>
<proteinExistence type="predicted"/>
<dbReference type="RefSeq" id="WP_146455337.1">
    <property type="nucleotide sequence ID" value="NZ_SJPW01000002.1"/>
</dbReference>
<evidence type="ECO:0000256" key="1">
    <source>
        <dbReference type="SAM" id="SignalP"/>
    </source>
</evidence>
<evidence type="ECO:0000313" key="2">
    <source>
        <dbReference type="EMBL" id="TWU58439.1"/>
    </source>
</evidence>
<dbReference type="Gene3D" id="2.60.120.260">
    <property type="entry name" value="Galactose-binding domain-like"/>
    <property type="match status" value="1"/>
</dbReference>
<dbReference type="InterPro" id="IPR008979">
    <property type="entry name" value="Galactose-bd-like_sf"/>
</dbReference>
<evidence type="ECO:0008006" key="4">
    <source>
        <dbReference type="Google" id="ProtNLM"/>
    </source>
</evidence>
<reference evidence="2 3" key="1">
    <citation type="submission" date="2019-02" db="EMBL/GenBank/DDBJ databases">
        <title>Deep-cultivation of Planctomycetes and their phenomic and genomic characterization uncovers novel biology.</title>
        <authorList>
            <person name="Wiegand S."/>
            <person name="Jogler M."/>
            <person name="Boedeker C."/>
            <person name="Pinto D."/>
            <person name="Vollmers J."/>
            <person name="Rivas-Marin E."/>
            <person name="Kohn T."/>
            <person name="Peeters S.H."/>
            <person name="Heuer A."/>
            <person name="Rast P."/>
            <person name="Oberbeckmann S."/>
            <person name="Bunk B."/>
            <person name="Jeske O."/>
            <person name="Meyerdierks A."/>
            <person name="Storesund J.E."/>
            <person name="Kallscheuer N."/>
            <person name="Luecker S."/>
            <person name="Lage O.M."/>
            <person name="Pohl T."/>
            <person name="Merkel B.J."/>
            <person name="Hornburger P."/>
            <person name="Mueller R.-W."/>
            <person name="Bruemmer F."/>
            <person name="Labrenz M."/>
            <person name="Spormann A.M."/>
            <person name="Op Den Camp H."/>
            <person name="Overmann J."/>
            <person name="Amann R."/>
            <person name="Jetten M.S.M."/>
            <person name="Mascher T."/>
            <person name="Medema M.H."/>
            <person name="Devos D.P."/>
            <person name="Kaster A.-K."/>
            <person name="Ovreas L."/>
            <person name="Rohde M."/>
            <person name="Galperin M.Y."/>
            <person name="Jogler C."/>
        </authorList>
    </citation>
    <scope>NUCLEOTIDE SEQUENCE [LARGE SCALE GENOMIC DNA]</scope>
    <source>
        <strain evidence="2 3">Poly51</strain>
    </source>
</reference>
<name>A0A5C6FFM9_9BACT</name>
<dbReference type="Gene3D" id="3.20.20.80">
    <property type="entry name" value="Glycosidases"/>
    <property type="match status" value="1"/>
</dbReference>
<dbReference type="EMBL" id="SJPW01000002">
    <property type="protein sequence ID" value="TWU58439.1"/>
    <property type="molecule type" value="Genomic_DNA"/>
</dbReference>
<comment type="caution">
    <text evidence="2">The sequence shown here is derived from an EMBL/GenBank/DDBJ whole genome shotgun (WGS) entry which is preliminary data.</text>
</comment>